<feature type="region of interest" description="Disordered" evidence="1">
    <location>
        <begin position="60"/>
        <end position="81"/>
    </location>
</feature>
<evidence type="ECO:0000256" key="1">
    <source>
        <dbReference type="SAM" id="MobiDB-lite"/>
    </source>
</evidence>
<dbReference type="EMBL" id="VDGE01000017">
    <property type="protein sequence ID" value="TNC72313.1"/>
    <property type="molecule type" value="Genomic_DNA"/>
</dbReference>
<dbReference type="RefSeq" id="WP_070305491.1">
    <property type="nucleotide sequence ID" value="NZ_FPKH01000009.1"/>
</dbReference>
<dbReference type="AlphaFoldDB" id="A0A377RMH9"/>
<reference evidence="3 5" key="2">
    <citation type="submission" date="2019-06" db="EMBL/GenBank/DDBJ databases">
        <title>Genome sequence of Janthinobacterium lividum UCD_MED1.</title>
        <authorList>
            <person name="De Leon M.E."/>
            <person name="Jospin G."/>
        </authorList>
    </citation>
    <scope>NUCLEOTIDE SEQUENCE [LARGE SCALE GENOMIC DNA]</scope>
    <source>
        <strain evidence="3 5">UCD_MED1</strain>
    </source>
</reference>
<accession>A0A377RMH9</accession>
<reference evidence="2 4" key="1">
    <citation type="submission" date="2016-11" db="EMBL/GenBank/DDBJ databases">
        <authorList>
            <person name="Varghese N."/>
            <person name="Submissions S."/>
        </authorList>
    </citation>
    <scope>NUCLEOTIDE SEQUENCE [LARGE SCALE GENOMIC DNA]</scope>
    <source>
        <strain evidence="2 4">NFR18</strain>
    </source>
</reference>
<dbReference type="Proteomes" id="UP000182489">
    <property type="component" value="Unassembled WGS sequence"/>
</dbReference>
<sequence>MTRKFIDCREFPSDTHCSVAISADSEEELLGIAVEHAVSVHHHHDTPELRQQLRQLFKDGMPPEHLPMTGQAGNSGTAHAH</sequence>
<evidence type="ECO:0000313" key="4">
    <source>
        <dbReference type="Proteomes" id="UP000182489"/>
    </source>
</evidence>
<name>A0A377RMH9_9BURK</name>
<dbReference type="EMBL" id="FPKH01000009">
    <property type="protein sequence ID" value="SFY29019.1"/>
    <property type="molecule type" value="Genomic_DNA"/>
</dbReference>
<dbReference type="Proteomes" id="UP000305681">
    <property type="component" value="Unassembled WGS sequence"/>
</dbReference>
<proteinExistence type="predicted"/>
<evidence type="ECO:0000313" key="2">
    <source>
        <dbReference type="EMBL" id="SFY29019.1"/>
    </source>
</evidence>
<gene>
    <name evidence="3" type="ORF">FHI69_26705</name>
    <name evidence="2" type="ORF">SAMN03097694_5603</name>
</gene>
<evidence type="ECO:0000313" key="5">
    <source>
        <dbReference type="Proteomes" id="UP000305681"/>
    </source>
</evidence>
<feature type="compositionally biased region" description="Polar residues" evidence="1">
    <location>
        <begin position="71"/>
        <end position="81"/>
    </location>
</feature>
<organism evidence="2 4">
    <name type="scientific">Janthinobacterium lividum</name>
    <dbReference type="NCBI Taxonomy" id="29581"/>
    <lineage>
        <taxon>Bacteria</taxon>
        <taxon>Pseudomonadati</taxon>
        <taxon>Pseudomonadota</taxon>
        <taxon>Betaproteobacteria</taxon>
        <taxon>Burkholderiales</taxon>
        <taxon>Oxalobacteraceae</taxon>
        <taxon>Janthinobacterium</taxon>
    </lineage>
</organism>
<comment type="caution">
    <text evidence="2">The sequence shown here is derived from an EMBL/GenBank/DDBJ whole genome shotgun (WGS) entry which is preliminary data.</text>
</comment>
<dbReference type="InterPro" id="IPR009409">
    <property type="entry name" value="DUF1059"/>
</dbReference>
<protein>
    <submittedName>
        <fullName evidence="3">DUF1059 domain-containing protein</fullName>
    </submittedName>
</protein>
<dbReference type="Pfam" id="PF06348">
    <property type="entry name" value="DUF1059"/>
    <property type="match status" value="1"/>
</dbReference>
<evidence type="ECO:0000313" key="3">
    <source>
        <dbReference type="EMBL" id="TNC72313.1"/>
    </source>
</evidence>